<evidence type="ECO:0000256" key="9">
    <source>
        <dbReference type="ARBA" id="ARBA00031501"/>
    </source>
</evidence>
<dbReference type="PANTHER" id="PTHR32438:SF5">
    <property type="entry name" value="4-ALPHA-GLUCANOTRANSFERASE DPE1, CHLOROPLASTIC_AMYLOPLASTIC"/>
    <property type="match status" value="1"/>
</dbReference>
<keyword evidence="7" id="KW-0119">Carbohydrate metabolism</keyword>
<comment type="catalytic activity">
    <reaction evidence="1">
        <text>Transfers a segment of a (1-&gt;4)-alpha-D-glucan to a new position in an acceptor, which may be glucose or a (1-&gt;4)-alpha-D-glucan.</text>
        <dbReference type="EC" id="2.4.1.25"/>
    </reaction>
</comment>
<sequence length="563" mass="63869">MPASLPGMSVRLAGLLLPAFTPRRDGDLGIGDTRALKQWIDRCAANGIGFLQLLPLNETGGDDSPYNAISSVALEPLFLTMELGEIPGLEVADIEAAREELGEILHADSVNYPAVRKAKRTLLEKAWKRFHAGPGDVAFFRFQREEKAWLENYCIYRWLMDEAGGSEAWDYWPEPMQSVEGALAHLTARKAADGAGVDERLDYYAWVQWLCFLQWCSVREHADHKGVKLMGDIPIGVSRYSADVFFNREDFDLDWCGGAPPERMFKYDRFIQQWGQNWGIPLYRWDRMEAEDFPWWRQRISMLADIFHIFRIDHVLGFYRIYSFPWLPQRNAEFLDLTEDQAIELTGGPLPGWNPRPDDTPEHQAANRFDGDVRLRMVIEASHGAAVVGEDLGCVPEYVRPHLASLDVAGFRVPHWDADGEGHVIMPEDLPECSFATYATHDHDSLPAMWENFRALAADEEADDGERHGATNNLRLMAEFAGIEPDQPYDASVKEALFKALLDSRSRYAAIMITDLCDLTDRINSPGTVGPRNWSFRLPESLESVAEAELAKLRPWIHEAKRC</sequence>
<evidence type="ECO:0000256" key="8">
    <source>
        <dbReference type="ARBA" id="ARBA00031423"/>
    </source>
</evidence>
<protein>
    <recommendedName>
        <fullName evidence="4">4-alpha-glucanotransferase</fullName>
        <ecNumber evidence="3">2.4.1.25</ecNumber>
    </recommendedName>
    <alternativeName>
        <fullName evidence="8">Amylomaltase</fullName>
    </alternativeName>
    <alternativeName>
        <fullName evidence="9">Disproportionating enzyme</fullName>
    </alternativeName>
</protein>
<name>A0ABT3GKK7_9BACT</name>
<evidence type="ECO:0000256" key="7">
    <source>
        <dbReference type="ARBA" id="ARBA00023277"/>
    </source>
</evidence>
<dbReference type="InterPro" id="IPR003385">
    <property type="entry name" value="Glyco_hydro_77"/>
</dbReference>
<evidence type="ECO:0000256" key="4">
    <source>
        <dbReference type="ARBA" id="ARBA00020295"/>
    </source>
</evidence>
<dbReference type="Pfam" id="PF02446">
    <property type="entry name" value="Glyco_hydro_77"/>
    <property type="match status" value="1"/>
</dbReference>
<keyword evidence="11" id="KW-1185">Reference proteome</keyword>
<evidence type="ECO:0000313" key="11">
    <source>
        <dbReference type="Proteomes" id="UP001320876"/>
    </source>
</evidence>
<evidence type="ECO:0000256" key="2">
    <source>
        <dbReference type="ARBA" id="ARBA00005684"/>
    </source>
</evidence>
<organism evidence="10 11">
    <name type="scientific">Luteolibacter arcticus</name>
    <dbReference type="NCBI Taxonomy" id="1581411"/>
    <lineage>
        <taxon>Bacteria</taxon>
        <taxon>Pseudomonadati</taxon>
        <taxon>Verrucomicrobiota</taxon>
        <taxon>Verrucomicrobiia</taxon>
        <taxon>Verrucomicrobiales</taxon>
        <taxon>Verrucomicrobiaceae</taxon>
        <taxon>Luteolibacter</taxon>
    </lineage>
</organism>
<evidence type="ECO:0000256" key="5">
    <source>
        <dbReference type="ARBA" id="ARBA00022676"/>
    </source>
</evidence>
<evidence type="ECO:0000256" key="1">
    <source>
        <dbReference type="ARBA" id="ARBA00000439"/>
    </source>
</evidence>
<accession>A0ABT3GKK7</accession>
<evidence type="ECO:0000256" key="3">
    <source>
        <dbReference type="ARBA" id="ARBA00012560"/>
    </source>
</evidence>
<comment type="caution">
    <text evidence="10">The sequence shown here is derived from an EMBL/GenBank/DDBJ whole genome shotgun (WGS) entry which is preliminary data.</text>
</comment>
<dbReference type="SUPFAM" id="SSF51445">
    <property type="entry name" value="(Trans)glycosidases"/>
    <property type="match status" value="1"/>
</dbReference>
<keyword evidence="6" id="KW-0808">Transferase</keyword>
<dbReference type="Proteomes" id="UP001320876">
    <property type="component" value="Unassembled WGS sequence"/>
</dbReference>
<proteinExistence type="inferred from homology"/>
<dbReference type="EMBL" id="JAPDDT010000006">
    <property type="protein sequence ID" value="MCW1924049.1"/>
    <property type="molecule type" value="Genomic_DNA"/>
</dbReference>
<dbReference type="EC" id="2.4.1.25" evidence="3"/>
<reference evidence="10 11" key="1">
    <citation type="submission" date="2022-10" db="EMBL/GenBank/DDBJ databases">
        <title>Luteolibacter arcticus strain CCTCC AB 2014275, whole genome shotgun sequencing project.</title>
        <authorList>
            <person name="Zhao G."/>
            <person name="Shen L."/>
        </authorList>
    </citation>
    <scope>NUCLEOTIDE SEQUENCE [LARGE SCALE GENOMIC DNA]</scope>
    <source>
        <strain evidence="10 11">CCTCC AB 2014275</strain>
    </source>
</reference>
<dbReference type="PANTHER" id="PTHR32438">
    <property type="entry name" value="4-ALPHA-GLUCANOTRANSFERASE DPE1, CHLOROPLASTIC/AMYLOPLASTIC"/>
    <property type="match status" value="1"/>
</dbReference>
<comment type="similarity">
    <text evidence="2">Belongs to the disproportionating enzyme family.</text>
</comment>
<dbReference type="Gene3D" id="3.20.20.80">
    <property type="entry name" value="Glycosidases"/>
    <property type="match status" value="1"/>
</dbReference>
<dbReference type="RefSeq" id="WP_264488153.1">
    <property type="nucleotide sequence ID" value="NZ_JAPDDT010000006.1"/>
</dbReference>
<gene>
    <name evidence="10" type="ORF">OKA05_15890</name>
</gene>
<keyword evidence="5" id="KW-0328">Glycosyltransferase</keyword>
<evidence type="ECO:0000313" key="10">
    <source>
        <dbReference type="EMBL" id="MCW1924049.1"/>
    </source>
</evidence>
<evidence type="ECO:0000256" key="6">
    <source>
        <dbReference type="ARBA" id="ARBA00022679"/>
    </source>
</evidence>
<dbReference type="InterPro" id="IPR017853">
    <property type="entry name" value="GH"/>
</dbReference>